<sequence length="68" mass="7522">MQHQFKSNKLQVKVTSTTHPDGIIRTFNNVCANPTDDQITTFIDAVMTLTGETVQSITLTNSQLIAQD</sequence>
<gene>
    <name evidence="2" type="ORF">H5975_05080</name>
</gene>
<reference evidence="2 3" key="1">
    <citation type="journal article" date="2021" name="Sci. Rep.">
        <title>The distribution of antibiotic resistance genes in chicken gut microbiota commensals.</title>
        <authorList>
            <person name="Juricova H."/>
            <person name="Matiasovicova J."/>
            <person name="Kubasova T."/>
            <person name="Cejkova D."/>
            <person name="Rychlik I."/>
        </authorList>
    </citation>
    <scope>NUCLEOTIDE SEQUENCE [LARGE SCALE GENOMIC DNA]</scope>
    <source>
        <strain evidence="2 3">An574</strain>
    </source>
</reference>
<accession>A0ABS2H0B2</accession>
<proteinExistence type="predicted"/>
<feature type="domain" description="DUF1659" evidence="1">
    <location>
        <begin position="3"/>
        <end position="66"/>
    </location>
</feature>
<dbReference type="Proteomes" id="UP000785625">
    <property type="component" value="Unassembled WGS sequence"/>
</dbReference>
<dbReference type="RefSeq" id="WP_204785155.1">
    <property type="nucleotide sequence ID" value="NZ_JACJKU010000042.1"/>
</dbReference>
<protein>
    <recommendedName>
        <fullName evidence="1">DUF1659 domain-containing protein</fullName>
    </recommendedName>
</protein>
<evidence type="ECO:0000313" key="3">
    <source>
        <dbReference type="Proteomes" id="UP000785625"/>
    </source>
</evidence>
<evidence type="ECO:0000313" key="2">
    <source>
        <dbReference type="EMBL" id="MBM6940859.1"/>
    </source>
</evidence>
<dbReference type="EMBL" id="JACJKU010000042">
    <property type="protein sequence ID" value="MBM6940859.1"/>
    <property type="molecule type" value="Genomic_DNA"/>
</dbReference>
<keyword evidence="3" id="KW-1185">Reference proteome</keyword>
<comment type="caution">
    <text evidence="2">The sequence shown here is derived from an EMBL/GenBank/DDBJ whole genome shotgun (WGS) entry which is preliminary data.</text>
</comment>
<evidence type="ECO:0000259" key="1">
    <source>
        <dbReference type="Pfam" id="PF07872"/>
    </source>
</evidence>
<name>A0ABS2H0B2_9LACO</name>
<dbReference type="Pfam" id="PF07872">
    <property type="entry name" value="DUF1659"/>
    <property type="match status" value="1"/>
</dbReference>
<organism evidence="2 3">
    <name type="scientific">Limosilactobacillus coleohominis</name>
    <dbReference type="NCBI Taxonomy" id="181675"/>
    <lineage>
        <taxon>Bacteria</taxon>
        <taxon>Bacillati</taxon>
        <taxon>Bacillota</taxon>
        <taxon>Bacilli</taxon>
        <taxon>Lactobacillales</taxon>
        <taxon>Lactobacillaceae</taxon>
        <taxon>Limosilactobacillus</taxon>
    </lineage>
</organism>
<dbReference type="InterPro" id="IPR012454">
    <property type="entry name" value="DUF1659"/>
</dbReference>